<dbReference type="AntiFam" id="ANF00074">
    <property type="entry name" value="Shadow ORF (opposite alaS)"/>
</dbReference>
<evidence type="ECO:0000313" key="1">
    <source>
        <dbReference type="EMBL" id="OIQ76323.1"/>
    </source>
</evidence>
<protein>
    <recommendedName>
        <fullName evidence="2">NAD-specific glutamate dehydrogenase</fullName>
    </recommendedName>
</protein>
<dbReference type="AlphaFoldDB" id="A0A1J5QFM9"/>
<gene>
    <name evidence="1" type="ORF">GALL_420010</name>
</gene>
<evidence type="ECO:0008006" key="2">
    <source>
        <dbReference type="Google" id="ProtNLM"/>
    </source>
</evidence>
<comment type="caution">
    <text evidence="1">The sequence shown here is derived from an EMBL/GenBank/DDBJ whole genome shotgun (WGS) entry which is preliminary data.</text>
</comment>
<accession>A0A1J5QFM9</accession>
<sequence>MRDLGRQFLCRGLEFAGELRYQRLLPLHQFQRGFAGSGFHAAHTCRYAGFRHDLEQADIAGAADVGAAAQFAAGTNIEHAHFVAILFAEQHHRTGFLRRLDVHHACVAGGVGEDFSVDDLLHPADFPVRHRRIVHEVEAGLVGIHQRTLLLHMLAQHFAQGLVHQVGGGVVAHGRGARLGVDAGADTIAHRQPAGGQRAVMAEYRGLDFLRVFHRKNAVGSAQFPAVADLAAGFGIERRFIQHHDAEVALVQFLDCHAILVQRQHAGASFQLFVAVEGGRWAVVFQVGRHPELAGGARLFFLVRHCLVESGHVNSDAMLAADVGGQVEREAIGVVQLEGGFAIEGGDAGSGHGRQFLIQYGHAMLDGLEEAVFLLEQHVHDACPPGLDLRVGIPHLGHKVRHHAVEESRADAELVAMADGTADDAAQHEAPAFVAGNHAVGNQEGAGADVIGQDFQRRTGQVAGFRFARGGGNQRLEQVDFVIGMHALQHGGDALQPHAGVDGRLGQGVHHAGLVAVELHEHVVPDFDEAVAVFLGRAGRAAGDVRAVVVENLGAGSAGAGIAHHPEVVGSVARALVVADADHALGRHAHLPGPDLVGLVVLGVDRDQEPVLGQLEHDREQFPGIGDGFALEVVAEAEIAQHLEEGMMACGIADVFQVVVLAAGAYAFLAGGGAGVGPLVEAEEHVLELVHSRVGEQQGGVAGWHQGAGGHHGVSLGCEVVEESLSYLVAVHELLLFHFFRFAA</sequence>
<reference evidence="1" key="1">
    <citation type="submission" date="2016-10" db="EMBL/GenBank/DDBJ databases">
        <title>Sequence of Gallionella enrichment culture.</title>
        <authorList>
            <person name="Poehlein A."/>
            <person name="Muehling M."/>
            <person name="Daniel R."/>
        </authorList>
    </citation>
    <scope>NUCLEOTIDE SEQUENCE</scope>
</reference>
<name>A0A1J5QFM9_9ZZZZ</name>
<dbReference type="EMBL" id="MLJW01001900">
    <property type="protein sequence ID" value="OIQ76323.1"/>
    <property type="molecule type" value="Genomic_DNA"/>
</dbReference>
<organism evidence="1">
    <name type="scientific">mine drainage metagenome</name>
    <dbReference type="NCBI Taxonomy" id="410659"/>
    <lineage>
        <taxon>unclassified sequences</taxon>
        <taxon>metagenomes</taxon>
        <taxon>ecological metagenomes</taxon>
    </lineage>
</organism>
<proteinExistence type="predicted"/>